<dbReference type="GO" id="GO:0017056">
    <property type="term" value="F:structural constituent of nuclear pore"/>
    <property type="evidence" value="ECO:0007669"/>
    <property type="project" value="InterPro"/>
</dbReference>
<evidence type="ECO:0000256" key="5">
    <source>
        <dbReference type="ARBA" id="ARBA00023010"/>
    </source>
</evidence>
<dbReference type="Pfam" id="PF18378">
    <property type="entry name" value="Nup188_C"/>
    <property type="match status" value="1"/>
</dbReference>
<sequence length="1854" mass="206442">MAPTQADPEVFFPGLQKCFSGEHQLLSWKAVYNALCDPDTVHESLKFKSFLVSADSIAILSRPLKPFDGPSQAAKDKFETKTAAINVTPSSTKYYDIEDIKKDTLWLSDLTKIDEVSALRIVVLEWQTRPALQLLGGFTEEEVISVQDASGASNLGTSTFWANSSILAAPVASSAQPSTLFNSDAQRHLRLLETYLWERVYILRTSQIMTCRAASEELRQEVRFGKGRKTDGDIDAIAEVVIKAQQSGWKEPPSDCNFLIECIDALQSRLTGIDTGSDWTVPEGIQADLEQTWSLCQAVEIAHILQLMFAHIDLFMPKMPPVAMILAWYRFMRQCAFFANIQFPFSVQEPLLLPIQLLSSSVSLALLKLHHAVDYLESEEPVENPASIYIFNTACLREITEIFIEVAKEEKRSGAASPAGPAVFAWGIIAFSMRNEVARIVGFGDEDRQTAQEDYPTHDPQPEQTPMQDALNAIEDETLVSDPSFGTKSPIQFLAEHSARTNIFELIERLAQMTVFFLGFSVDEIIANRNRLLLLGLIRASVRTELVRYSPEVIKATLAVLVGRRRFWDWVDSDCRTPEDPVVQAFSRDDEVMLPMILEEAQCRYPYEIAAFLKFLSAMTLGGPYQSGVPPVGEMLRRTTRFTQTMPPDFTGYNSIREEENANFISLVADLDLFSTGKTTKLLGSRRRERDLTAFDEGDYMYIPAGTVGNVVDDSATPHIATWNYPHSALGYLVTLLSTFMVGSNCVEYASQQPTSMENATEIIELLADLLTFSVRSSVGEKMGCSQDLLEAMNIGADRTRDTVSVVFAIFEQEMQRQCEQPGVEGSLELLVNCTHFVYIMVSISPNRVWPWLARSRLLENDGSGGSLATILVGSEMVAGRYDFLIGCIRLFEALIEDAVAQCVTRKGTSKAVTRFGSVPTPGSGTSEKTMSNSLLTFGRTLTGIFESSLSWKYERIADKLEINTRLAGTFDTILRYAYGFDDTSSLPSKLTSLLGPVAEYLADLFLSTSTNDLPTNPILNSFVSAADEPLRPIPTSANELLFRQTRTALSFSNTLIRVGMLQDRPCSHLEQQLFKAAPLLARLYAMNEAYKSPVVLLLESLVRTAARADGEPPSLLGHLGPETAKSFLMILSTLDQPLETGAIEVDIWNLLSAVVSCKQQWFAIYLLTGNTPRESLRVKQGETASSQLRWKTLFTFALDRLSDIDVTKPRRTIAMLEFITLAQNNWPWAMNDLRKHKKFIAGLVTYLKGLKQADVKAEGEIIDKCNENRIAALIAETLAMYLHTSRQLNNYSSLTEIVPNLTYFQNCGVSVPSYNSSLHANLKKNFEARFQGCSLASFKRTQISPAEFGRNYFYDLGFAEKVLGFDSSWHGYRNQGFFDEFVRANINLSLVESQILLLKSWKLLAAELSNAVKRDDRLPKSLISVAKDCLIANTQSNLPQALFGRLVMLRVDFAFTLIQKLVEVKSNDESARGLFSVVWGAIRATRFDFERAFIGDGADYYRVMLKILFLSLQFHLLQSANGTSDDFRTSFRASVSIKPTETDAISQQLLEILTEVVAKGFRSLANQIHEDAKSCSPTDFVLLTGILQTILRIPEMQVHHSQAALIFSNNNTSRYAVSLFSWSDQLAIDRDPIYGELSILFLLELSSMRVMAETLAVEGVLARLNTANLMNYYRRPSGMGPFDDPPRLFSIWTRGILPLCLNLLDAVGAPVAAEIASFLNQFPAQLARASACLNSRVVPTIANPNVGHITLGMASETHSLALIVLVLERLSSSSDAVGIIPTELPQLAWEKAAVKEDVEGWLQGRRGLRDRIVPTNEREVELARMKAESEDAENRLEERVVAELRSALGCLVD</sequence>
<dbReference type="Pfam" id="PF21094">
    <property type="entry name" value="Nup188_SH3-like"/>
    <property type="match status" value="1"/>
</dbReference>
<dbReference type="GO" id="GO:0051028">
    <property type="term" value="P:mRNA transport"/>
    <property type="evidence" value="ECO:0007669"/>
    <property type="project" value="UniProtKB-KW"/>
</dbReference>
<feature type="domain" description="Nucleoporin Nup188 N-terminal" evidence="11">
    <location>
        <begin position="259"/>
        <end position="431"/>
    </location>
</feature>
<dbReference type="PANTHER" id="PTHR31431">
    <property type="entry name" value="NUCLEOPORIN NUP188 HOMOLOG"/>
    <property type="match status" value="1"/>
</dbReference>
<feature type="domain" description="Nuclear pore protein Nup188 C-terminal" evidence="12">
    <location>
        <begin position="1475"/>
        <end position="1852"/>
    </location>
</feature>
<dbReference type="Gene3D" id="1.25.10.70">
    <property type="match status" value="1"/>
</dbReference>
<evidence type="ECO:0000256" key="7">
    <source>
        <dbReference type="ARBA" id="ARBA00023242"/>
    </source>
</evidence>
<organism evidence="14 15">
    <name type="scientific">Lepidopterella palustris CBS 459.81</name>
    <dbReference type="NCBI Taxonomy" id="1314670"/>
    <lineage>
        <taxon>Eukaryota</taxon>
        <taxon>Fungi</taxon>
        <taxon>Dikarya</taxon>
        <taxon>Ascomycota</taxon>
        <taxon>Pezizomycotina</taxon>
        <taxon>Dothideomycetes</taxon>
        <taxon>Pleosporomycetidae</taxon>
        <taxon>Mytilinidiales</taxon>
        <taxon>Argynnaceae</taxon>
        <taxon>Lepidopterella</taxon>
    </lineage>
</organism>
<dbReference type="InterPro" id="IPR044840">
    <property type="entry name" value="Nup188"/>
</dbReference>
<dbReference type="Pfam" id="PF10487">
    <property type="entry name" value="Nup188_N"/>
    <property type="match status" value="1"/>
</dbReference>
<keyword evidence="4" id="KW-0653">Protein transport</keyword>
<keyword evidence="7" id="KW-0539">Nucleus</keyword>
<accession>A0A8E2E2H8</accession>
<keyword evidence="3" id="KW-0509">mRNA transport</keyword>
<keyword evidence="5" id="KW-0811">Translocation</keyword>
<dbReference type="EMBL" id="KV745237">
    <property type="protein sequence ID" value="OCK76167.1"/>
    <property type="molecule type" value="Genomic_DNA"/>
</dbReference>
<evidence type="ECO:0000256" key="2">
    <source>
        <dbReference type="ARBA" id="ARBA00022448"/>
    </source>
</evidence>
<keyword evidence="15" id="KW-1185">Reference proteome</keyword>
<dbReference type="InterPro" id="IPR048883">
    <property type="entry name" value="Nup188_N-subdom_III"/>
</dbReference>
<dbReference type="GO" id="GO:0044611">
    <property type="term" value="C:nuclear pore inner ring"/>
    <property type="evidence" value="ECO:0007669"/>
    <property type="project" value="TreeGrafter"/>
</dbReference>
<evidence type="ECO:0000256" key="1">
    <source>
        <dbReference type="ARBA" id="ARBA00004567"/>
    </source>
</evidence>
<dbReference type="OrthoDB" id="102511at2759"/>
<evidence type="ECO:0000256" key="8">
    <source>
        <dbReference type="ARBA" id="ARBA00038387"/>
    </source>
</evidence>
<dbReference type="GO" id="GO:0006405">
    <property type="term" value="P:RNA export from nucleus"/>
    <property type="evidence" value="ECO:0007669"/>
    <property type="project" value="TreeGrafter"/>
</dbReference>
<evidence type="ECO:0000256" key="6">
    <source>
        <dbReference type="ARBA" id="ARBA00023132"/>
    </source>
</evidence>
<evidence type="ECO:0000259" key="13">
    <source>
        <dbReference type="Pfam" id="PF21093"/>
    </source>
</evidence>
<name>A0A8E2E2H8_9PEZI</name>
<evidence type="ECO:0000256" key="9">
    <source>
        <dbReference type="ARBA" id="ARBA00040174"/>
    </source>
</evidence>
<dbReference type="PANTHER" id="PTHR31431:SF1">
    <property type="entry name" value="NUCLEOPORIN NUP188"/>
    <property type="match status" value="1"/>
</dbReference>
<feature type="domain" description="Nucleoporin Nup188 N-terminal subdomain III" evidence="13">
    <location>
        <begin position="758"/>
        <end position="1171"/>
    </location>
</feature>
<evidence type="ECO:0000313" key="14">
    <source>
        <dbReference type="EMBL" id="OCK76167.1"/>
    </source>
</evidence>
<dbReference type="GO" id="GO:0006606">
    <property type="term" value="P:protein import into nucleus"/>
    <property type="evidence" value="ECO:0007669"/>
    <property type="project" value="TreeGrafter"/>
</dbReference>
<proteinExistence type="inferred from homology"/>
<gene>
    <name evidence="14" type="ORF">K432DRAFT_428911</name>
</gene>
<comment type="similarity">
    <text evidence="8">Belongs to the Nup188 family.</text>
</comment>
<dbReference type="Proteomes" id="UP000250266">
    <property type="component" value="Unassembled WGS sequence"/>
</dbReference>
<dbReference type="Pfam" id="PF21093">
    <property type="entry name" value="Nup188_N-subdom_III"/>
    <property type="match status" value="1"/>
</dbReference>
<evidence type="ECO:0000256" key="4">
    <source>
        <dbReference type="ARBA" id="ARBA00022927"/>
    </source>
</evidence>
<protein>
    <recommendedName>
        <fullName evidence="9">Nucleoporin NUP188</fullName>
    </recommendedName>
</protein>
<evidence type="ECO:0000256" key="10">
    <source>
        <dbReference type="SAM" id="Coils"/>
    </source>
</evidence>
<keyword evidence="6" id="KW-0906">Nuclear pore complex</keyword>
<feature type="coiled-coil region" evidence="10">
    <location>
        <begin position="1816"/>
        <end position="1843"/>
    </location>
</feature>
<evidence type="ECO:0000259" key="12">
    <source>
        <dbReference type="Pfam" id="PF18378"/>
    </source>
</evidence>
<keyword evidence="2" id="KW-0813">Transport</keyword>
<dbReference type="InterPro" id="IPR041634">
    <property type="entry name" value="Nup188_C"/>
</dbReference>
<keyword evidence="10" id="KW-0175">Coiled coil</keyword>
<dbReference type="InterPro" id="IPR018864">
    <property type="entry name" value="Nucleoporin_Nup188_N"/>
</dbReference>
<evidence type="ECO:0000256" key="3">
    <source>
        <dbReference type="ARBA" id="ARBA00022816"/>
    </source>
</evidence>
<evidence type="ECO:0000259" key="11">
    <source>
        <dbReference type="Pfam" id="PF10487"/>
    </source>
</evidence>
<comment type="subcellular location">
    <subcellularLocation>
        <location evidence="1">Nucleus</location>
        <location evidence="1">Nuclear pore complex</location>
    </subcellularLocation>
</comment>
<evidence type="ECO:0000313" key="15">
    <source>
        <dbReference type="Proteomes" id="UP000250266"/>
    </source>
</evidence>
<reference evidence="14 15" key="1">
    <citation type="journal article" date="2016" name="Nat. Commun.">
        <title>Ectomycorrhizal ecology is imprinted in the genome of the dominant symbiotic fungus Cenococcum geophilum.</title>
        <authorList>
            <consortium name="DOE Joint Genome Institute"/>
            <person name="Peter M."/>
            <person name="Kohler A."/>
            <person name="Ohm R.A."/>
            <person name="Kuo A."/>
            <person name="Krutzmann J."/>
            <person name="Morin E."/>
            <person name="Arend M."/>
            <person name="Barry K.W."/>
            <person name="Binder M."/>
            <person name="Choi C."/>
            <person name="Clum A."/>
            <person name="Copeland A."/>
            <person name="Grisel N."/>
            <person name="Haridas S."/>
            <person name="Kipfer T."/>
            <person name="LaButti K."/>
            <person name="Lindquist E."/>
            <person name="Lipzen A."/>
            <person name="Maire R."/>
            <person name="Meier B."/>
            <person name="Mihaltcheva S."/>
            <person name="Molinier V."/>
            <person name="Murat C."/>
            <person name="Poggeler S."/>
            <person name="Quandt C.A."/>
            <person name="Sperisen C."/>
            <person name="Tritt A."/>
            <person name="Tisserant E."/>
            <person name="Crous P.W."/>
            <person name="Henrissat B."/>
            <person name="Nehls U."/>
            <person name="Egli S."/>
            <person name="Spatafora J.W."/>
            <person name="Grigoriev I.V."/>
            <person name="Martin F.M."/>
        </authorList>
    </citation>
    <scope>NUCLEOTIDE SEQUENCE [LARGE SCALE GENOMIC DNA]</scope>
    <source>
        <strain evidence="14 15">CBS 459.81</strain>
    </source>
</reference>